<dbReference type="GeneID" id="14406646"/>
<evidence type="ECO:0000256" key="1">
    <source>
        <dbReference type="SAM" id="Phobius"/>
    </source>
</evidence>
<dbReference type="HOGENOM" id="CLU_1302628_0_0_2"/>
<keyword evidence="1" id="KW-0472">Membrane</keyword>
<keyword evidence="1" id="KW-1133">Transmembrane helix</keyword>
<evidence type="ECO:0000313" key="2">
    <source>
        <dbReference type="EMBL" id="AGB50297.1"/>
    </source>
</evidence>
<feature type="transmembrane region" description="Helical" evidence="1">
    <location>
        <begin position="189"/>
        <end position="207"/>
    </location>
</feature>
<sequence precursor="true">MQKRRISYMIISLILMFSFSIVAFADERNPGTDSRAYANIVVEKELGGTANINNLDSYIIGVVDLKKIEPMSLGGGYVVVDMGANEVILDEEGDDLRVYETDQIFYGMDTPEAYEVFVSQDMDAWESLGEGIGTAEFDLGDSDLDWARYVKIEDRETSISGRSPGSDIDAIEALNFGEQPKGAVSVPSTPGFVVFSAIFAFIALLFVEKRK</sequence>
<reference evidence="3" key="1">
    <citation type="submission" date="2012-02" db="EMBL/GenBank/DDBJ databases">
        <title>Complete sequence of chromosome of Methanomethylovorans hollandica DSM 15978.</title>
        <authorList>
            <person name="Lucas S."/>
            <person name="Copeland A."/>
            <person name="Lapidus A."/>
            <person name="Glavina del Rio T."/>
            <person name="Dalin E."/>
            <person name="Tice H."/>
            <person name="Bruce D."/>
            <person name="Goodwin L."/>
            <person name="Pitluck S."/>
            <person name="Peters L."/>
            <person name="Mikhailova N."/>
            <person name="Held B."/>
            <person name="Kyrpides N."/>
            <person name="Mavromatis K."/>
            <person name="Ivanova N."/>
            <person name="Brettin T."/>
            <person name="Detter J.C."/>
            <person name="Han C."/>
            <person name="Larimer F."/>
            <person name="Land M."/>
            <person name="Hauser L."/>
            <person name="Markowitz V."/>
            <person name="Cheng J.-F."/>
            <person name="Hugenholtz P."/>
            <person name="Woyke T."/>
            <person name="Wu D."/>
            <person name="Spring S."/>
            <person name="Schroeder M."/>
            <person name="Brambilla E."/>
            <person name="Klenk H.-P."/>
            <person name="Eisen J.A."/>
        </authorList>
    </citation>
    <scope>NUCLEOTIDE SEQUENCE [LARGE SCALE GENOMIC DNA]</scope>
    <source>
        <strain evidence="3">DSM 15978 / NBRC 107637 / DMS1</strain>
    </source>
</reference>
<dbReference type="Proteomes" id="UP000010866">
    <property type="component" value="Chromosome"/>
</dbReference>
<name>L0KXY9_METHD</name>
<accession>L0KXY9</accession>
<keyword evidence="3" id="KW-1185">Reference proteome</keyword>
<evidence type="ECO:0000313" key="3">
    <source>
        <dbReference type="Proteomes" id="UP000010866"/>
    </source>
</evidence>
<dbReference type="KEGG" id="mhz:Metho_2133"/>
<keyword evidence="1" id="KW-0812">Transmembrane</keyword>
<organism evidence="2 3">
    <name type="scientific">Methanomethylovorans hollandica (strain DSM 15978 / NBRC 107637 / DMS1)</name>
    <dbReference type="NCBI Taxonomy" id="867904"/>
    <lineage>
        <taxon>Archaea</taxon>
        <taxon>Methanobacteriati</taxon>
        <taxon>Methanobacteriota</taxon>
        <taxon>Stenosarchaea group</taxon>
        <taxon>Methanomicrobia</taxon>
        <taxon>Methanosarcinales</taxon>
        <taxon>Methanosarcinaceae</taxon>
        <taxon>Methanomethylovorans</taxon>
    </lineage>
</organism>
<dbReference type="RefSeq" id="WP_015325462.1">
    <property type="nucleotide sequence ID" value="NC_019977.1"/>
</dbReference>
<protein>
    <submittedName>
        <fullName evidence="2">Uncharacterized protein</fullName>
    </submittedName>
</protein>
<dbReference type="AlphaFoldDB" id="L0KXY9"/>
<gene>
    <name evidence="2" type="ordered locus">Metho_2133</name>
</gene>
<proteinExistence type="predicted"/>
<dbReference type="EMBL" id="CP003362">
    <property type="protein sequence ID" value="AGB50297.1"/>
    <property type="molecule type" value="Genomic_DNA"/>
</dbReference>